<evidence type="ECO:0000313" key="1">
    <source>
        <dbReference type="EMBL" id="KAH0466343.1"/>
    </source>
</evidence>
<comment type="caution">
    <text evidence="1">The sequence shown here is derived from an EMBL/GenBank/DDBJ whole genome shotgun (WGS) entry which is preliminary data.</text>
</comment>
<dbReference type="EMBL" id="JAGFBR010000006">
    <property type="protein sequence ID" value="KAH0466343.1"/>
    <property type="molecule type" value="Genomic_DNA"/>
</dbReference>
<accession>A0AAV7HFJ4</accession>
<dbReference type="AlphaFoldDB" id="A0AAV7HFJ4"/>
<keyword evidence="2" id="KW-1185">Reference proteome</keyword>
<proteinExistence type="predicted"/>
<dbReference type="Proteomes" id="UP000775213">
    <property type="component" value="Unassembled WGS sequence"/>
</dbReference>
<protein>
    <submittedName>
        <fullName evidence="1">Uncharacterized protein</fullName>
    </submittedName>
</protein>
<sequence length="84" mass="9783">MGPNQRPEAHLEGIMGHHDHHHHHDNDSPYDDPFLACCCCPCFAIFSIFRGIGRCMFVACFPLLRCLGLDDCRHHHHHHHCHFH</sequence>
<evidence type="ECO:0000313" key="2">
    <source>
        <dbReference type="Proteomes" id="UP000775213"/>
    </source>
</evidence>
<name>A0AAV7HFJ4_DENCH</name>
<gene>
    <name evidence="1" type="ORF">IEQ34_006446</name>
</gene>
<reference evidence="1 2" key="1">
    <citation type="journal article" date="2021" name="Hortic Res">
        <title>Chromosome-scale assembly of the Dendrobium chrysotoxum genome enhances the understanding of orchid evolution.</title>
        <authorList>
            <person name="Zhang Y."/>
            <person name="Zhang G.Q."/>
            <person name="Zhang D."/>
            <person name="Liu X.D."/>
            <person name="Xu X.Y."/>
            <person name="Sun W.H."/>
            <person name="Yu X."/>
            <person name="Zhu X."/>
            <person name="Wang Z.W."/>
            <person name="Zhao X."/>
            <person name="Zhong W.Y."/>
            <person name="Chen H."/>
            <person name="Yin W.L."/>
            <person name="Huang T."/>
            <person name="Niu S.C."/>
            <person name="Liu Z.J."/>
        </authorList>
    </citation>
    <scope>NUCLEOTIDE SEQUENCE [LARGE SCALE GENOMIC DNA]</scope>
    <source>
        <strain evidence="1">Lindl</strain>
    </source>
</reference>
<organism evidence="1 2">
    <name type="scientific">Dendrobium chrysotoxum</name>
    <name type="common">Orchid</name>
    <dbReference type="NCBI Taxonomy" id="161865"/>
    <lineage>
        <taxon>Eukaryota</taxon>
        <taxon>Viridiplantae</taxon>
        <taxon>Streptophyta</taxon>
        <taxon>Embryophyta</taxon>
        <taxon>Tracheophyta</taxon>
        <taxon>Spermatophyta</taxon>
        <taxon>Magnoliopsida</taxon>
        <taxon>Liliopsida</taxon>
        <taxon>Asparagales</taxon>
        <taxon>Orchidaceae</taxon>
        <taxon>Epidendroideae</taxon>
        <taxon>Malaxideae</taxon>
        <taxon>Dendrobiinae</taxon>
        <taxon>Dendrobium</taxon>
    </lineage>
</organism>